<dbReference type="Pfam" id="PF01022">
    <property type="entry name" value="HTH_5"/>
    <property type="match status" value="1"/>
</dbReference>
<name>A0ABU7VU00_9BACL</name>
<feature type="domain" description="HTH arsR-type" evidence="1">
    <location>
        <begin position="229"/>
        <end position="273"/>
    </location>
</feature>
<dbReference type="InterPro" id="IPR036388">
    <property type="entry name" value="WH-like_DNA-bd_sf"/>
</dbReference>
<evidence type="ECO:0000313" key="3">
    <source>
        <dbReference type="Proteomes" id="UP001306950"/>
    </source>
</evidence>
<reference evidence="2 3" key="1">
    <citation type="submission" date="2024-02" db="EMBL/GenBank/DDBJ databases">
        <title>A nitrogen-fixing paenibacillus bacterium.</title>
        <authorList>
            <person name="Zhang W.L."/>
            <person name="Chen S.F."/>
        </authorList>
    </citation>
    <scope>NUCLEOTIDE SEQUENCE [LARGE SCALE GENOMIC DNA]</scope>
    <source>
        <strain evidence="2 3">M1</strain>
    </source>
</reference>
<dbReference type="InterPro" id="IPR036390">
    <property type="entry name" value="WH_DNA-bd_sf"/>
</dbReference>
<sequence>MYYDVKIDVSPVYELLSSFIIYTTRKWVNNLDVGTEWIDSVEARFGEKERQAFAEAAELPFSDYDLLYALAVEQRPDATIETYLRDLAEGEDGELLRELKTYIPATNSEDIPRLKGYVPLLRIWYETYFRPIEEQYVALLKEDAEEKRALIQKMDPDALVEYASGGLVLEASLPIEKVVLTPSIHFRPINTYCFYEGALLIQYPLDLPELDEDEPPICLLRLTRALVQPERLRLLRYVADQPKSLQDLVTDLHESEEQLMHHLMRLRVAGLLRVHLVDRDTEKFSIRPDGAAELQMFLESYIRL</sequence>
<proteinExistence type="predicted"/>
<evidence type="ECO:0000313" key="2">
    <source>
        <dbReference type="EMBL" id="MEF2967234.1"/>
    </source>
</evidence>
<accession>A0ABU7VU00</accession>
<gene>
    <name evidence="2" type="ORF">V3851_15460</name>
</gene>
<dbReference type="Proteomes" id="UP001306950">
    <property type="component" value="Unassembled WGS sequence"/>
</dbReference>
<dbReference type="EMBL" id="JAZHPZ010000007">
    <property type="protein sequence ID" value="MEF2967234.1"/>
    <property type="molecule type" value="Genomic_DNA"/>
</dbReference>
<dbReference type="RefSeq" id="WP_331847453.1">
    <property type="nucleotide sequence ID" value="NZ_JAZHPZ010000007.1"/>
</dbReference>
<dbReference type="SUPFAM" id="SSF46785">
    <property type="entry name" value="Winged helix' DNA-binding domain"/>
    <property type="match status" value="1"/>
</dbReference>
<comment type="caution">
    <text evidence="2">The sequence shown here is derived from an EMBL/GenBank/DDBJ whole genome shotgun (WGS) entry which is preliminary data.</text>
</comment>
<protein>
    <submittedName>
        <fullName evidence="2">ArsR family transcriptional regulator</fullName>
    </submittedName>
</protein>
<dbReference type="Gene3D" id="1.10.10.10">
    <property type="entry name" value="Winged helix-like DNA-binding domain superfamily/Winged helix DNA-binding domain"/>
    <property type="match status" value="1"/>
</dbReference>
<keyword evidence="3" id="KW-1185">Reference proteome</keyword>
<dbReference type="InterPro" id="IPR001845">
    <property type="entry name" value="HTH_ArsR_DNA-bd_dom"/>
</dbReference>
<evidence type="ECO:0000259" key="1">
    <source>
        <dbReference type="Pfam" id="PF01022"/>
    </source>
</evidence>
<organism evidence="2 3">
    <name type="scientific">Paenibacillus haidiansis</name>
    <dbReference type="NCBI Taxonomy" id="1574488"/>
    <lineage>
        <taxon>Bacteria</taxon>
        <taxon>Bacillati</taxon>
        <taxon>Bacillota</taxon>
        <taxon>Bacilli</taxon>
        <taxon>Bacillales</taxon>
        <taxon>Paenibacillaceae</taxon>
        <taxon>Paenibacillus</taxon>
    </lineage>
</organism>